<comment type="similarity">
    <text evidence="1">Belongs to the leucine-binding protein family.</text>
</comment>
<dbReference type="OrthoDB" id="7337537at2"/>
<gene>
    <name evidence="5" type="ORF">E8A74_14850</name>
</gene>
<evidence type="ECO:0000313" key="6">
    <source>
        <dbReference type="Proteomes" id="UP000309215"/>
    </source>
</evidence>
<organism evidence="5 6">
    <name type="scientific">Polyangium fumosum</name>
    <dbReference type="NCBI Taxonomy" id="889272"/>
    <lineage>
        <taxon>Bacteria</taxon>
        <taxon>Pseudomonadati</taxon>
        <taxon>Myxococcota</taxon>
        <taxon>Polyangia</taxon>
        <taxon>Polyangiales</taxon>
        <taxon>Polyangiaceae</taxon>
        <taxon>Polyangium</taxon>
    </lineage>
</organism>
<dbReference type="InterPro" id="IPR028081">
    <property type="entry name" value="Leu-bd"/>
</dbReference>
<keyword evidence="3" id="KW-0812">Transmembrane</keyword>
<feature type="transmembrane region" description="Helical" evidence="3">
    <location>
        <begin position="29"/>
        <end position="50"/>
    </location>
</feature>
<dbReference type="Proteomes" id="UP000309215">
    <property type="component" value="Unassembled WGS sequence"/>
</dbReference>
<dbReference type="RefSeq" id="WP_136929658.1">
    <property type="nucleotide sequence ID" value="NZ_SSMQ01000013.1"/>
</dbReference>
<feature type="domain" description="Leucine-binding protein" evidence="4">
    <location>
        <begin position="137"/>
        <end position="505"/>
    </location>
</feature>
<accession>A0A4U1JEJ1</accession>
<dbReference type="Gene3D" id="3.40.50.2300">
    <property type="match status" value="2"/>
</dbReference>
<keyword evidence="3" id="KW-1133">Transmembrane helix</keyword>
<name>A0A4U1JEJ1_9BACT</name>
<dbReference type="PANTHER" id="PTHR30483">
    <property type="entry name" value="LEUCINE-SPECIFIC-BINDING PROTEIN"/>
    <property type="match status" value="1"/>
</dbReference>
<keyword evidence="6" id="KW-1185">Reference proteome</keyword>
<sequence>MLQDRGKIMDLSFGGSGDVQKRNSYRRGLFGALALALGLVAITPSCSVIVDTSTKQCAVNTDCPNGMKCEEGVCVGGGDVICANTSECSAAGAEQFCRKAPGAASGVCKPLKSPECQVIEGDPTAENAFLIGSIHPTTATGFDGEIGVSMENSIRLAIRDMKGNVGGLPSVGGGSPRPVVMIGCTDAGEATVSVKAARHLIDNLGVQAIIGGAFSGVALETANQATLDARVLLISASATGIALTGVDDTPPGATAGLLWRTVPSDIFQANAILQYVPQLEKRIREELGLTDEPIKLALVHKGDAYGRGLRSALEATLTFNGKTALNNGENFLLVDYGDPDGTTKYPETIEAVKNHGSHIVLMFGTGEAVSSLYGPIEIGWNSALGYKPRYVFSDSNYNTGALAGAIDVGADAAAKADWRKRTTGVVPGPQNTDQNYQLFVNLYGTTFGTENGDPSILGAASAYDAAYLLFYSASTIADGVITGQKLAEGMTKMSNADPAMVGEINSGPGKLSDTMKKLMSGEYKSIDYNGAFGPLDFDPETNDPAANVQVFCLSDDGTGKTKEQLSGQYYEAESQMLKGTFTDACK</sequence>
<reference evidence="5 6" key="1">
    <citation type="submission" date="2019-04" db="EMBL/GenBank/DDBJ databases">
        <authorList>
            <person name="Li Y."/>
            <person name="Wang J."/>
        </authorList>
    </citation>
    <scope>NUCLEOTIDE SEQUENCE [LARGE SCALE GENOMIC DNA]</scope>
    <source>
        <strain evidence="5 6">DSM 14668</strain>
    </source>
</reference>
<dbReference type="Pfam" id="PF13458">
    <property type="entry name" value="Peripla_BP_6"/>
    <property type="match status" value="1"/>
</dbReference>
<evidence type="ECO:0000259" key="4">
    <source>
        <dbReference type="Pfam" id="PF13458"/>
    </source>
</evidence>
<dbReference type="AlphaFoldDB" id="A0A4U1JEJ1"/>
<evidence type="ECO:0000256" key="2">
    <source>
        <dbReference type="ARBA" id="ARBA00022729"/>
    </source>
</evidence>
<proteinExistence type="inferred from homology"/>
<evidence type="ECO:0000313" key="5">
    <source>
        <dbReference type="EMBL" id="TKD08563.1"/>
    </source>
</evidence>
<dbReference type="PANTHER" id="PTHR30483:SF6">
    <property type="entry name" value="PERIPLASMIC BINDING PROTEIN OF ABC TRANSPORTER FOR NATURAL AMINO ACIDS"/>
    <property type="match status" value="1"/>
</dbReference>
<keyword evidence="2" id="KW-0732">Signal</keyword>
<evidence type="ECO:0000256" key="3">
    <source>
        <dbReference type="SAM" id="Phobius"/>
    </source>
</evidence>
<dbReference type="EMBL" id="SSMQ01000013">
    <property type="protein sequence ID" value="TKD08563.1"/>
    <property type="molecule type" value="Genomic_DNA"/>
</dbReference>
<keyword evidence="3" id="KW-0472">Membrane</keyword>
<dbReference type="SUPFAM" id="SSF53822">
    <property type="entry name" value="Periplasmic binding protein-like I"/>
    <property type="match status" value="1"/>
</dbReference>
<dbReference type="InterPro" id="IPR028082">
    <property type="entry name" value="Peripla_BP_I"/>
</dbReference>
<comment type="caution">
    <text evidence="5">The sequence shown here is derived from an EMBL/GenBank/DDBJ whole genome shotgun (WGS) entry which is preliminary data.</text>
</comment>
<evidence type="ECO:0000256" key="1">
    <source>
        <dbReference type="ARBA" id="ARBA00010062"/>
    </source>
</evidence>
<protein>
    <submittedName>
        <fullName evidence="5">Amino acid ABC transporter substrate-binding protein</fullName>
    </submittedName>
</protein>
<dbReference type="InterPro" id="IPR051010">
    <property type="entry name" value="BCAA_transport"/>
</dbReference>